<sequence>MMEEGHKHSELRPQKSSGIRTAKEPTTRKILEDSQPRIEPRASLLFIISLEGGHLDAMATFKGIAGEELPWELLSLRLGSQSPFPRIARPFCCQSLQSGGALSMKDSSLQIRQAGFACRCTLVIPGFQDSPKRITSLPITSLCLPIPRKIILTAGSTSTLTPASQDTKPSVSKLKPSPLLPAILPPINEVSRNTLWECCHCHNLSKEGKQPGEELPGELLTPRTVKSQPLPSKCQGLSAASDCMQVVHRPWQTAPCR</sequence>
<feature type="compositionally biased region" description="Basic and acidic residues" evidence="1">
    <location>
        <begin position="1"/>
        <end position="13"/>
    </location>
</feature>
<accession>A0AAW0GWQ3</accession>
<dbReference type="Proteomes" id="UP001488838">
    <property type="component" value="Unassembled WGS sequence"/>
</dbReference>
<reference evidence="2 3" key="1">
    <citation type="journal article" date="2023" name="bioRxiv">
        <title>Conserved and derived expression patterns and positive selection on dental genes reveal complex evolutionary context of ever-growing rodent molars.</title>
        <authorList>
            <person name="Calamari Z.T."/>
            <person name="Song A."/>
            <person name="Cohen E."/>
            <person name="Akter M."/>
            <person name="Roy R.D."/>
            <person name="Hallikas O."/>
            <person name="Christensen M.M."/>
            <person name="Li P."/>
            <person name="Marangoni P."/>
            <person name="Jernvall J."/>
            <person name="Klein O.D."/>
        </authorList>
    </citation>
    <scope>NUCLEOTIDE SEQUENCE [LARGE SCALE GENOMIC DNA]</scope>
    <source>
        <strain evidence="2">V071</strain>
    </source>
</reference>
<feature type="compositionally biased region" description="Basic and acidic residues" evidence="1">
    <location>
        <begin position="21"/>
        <end position="34"/>
    </location>
</feature>
<dbReference type="EMBL" id="JBBHLL010002787">
    <property type="protein sequence ID" value="KAK7795273.1"/>
    <property type="molecule type" value="Genomic_DNA"/>
</dbReference>
<dbReference type="AlphaFoldDB" id="A0AAW0GWQ3"/>
<comment type="caution">
    <text evidence="2">The sequence shown here is derived from an EMBL/GenBank/DDBJ whole genome shotgun (WGS) entry which is preliminary data.</text>
</comment>
<organism evidence="2 3">
    <name type="scientific">Myodes glareolus</name>
    <name type="common">Bank vole</name>
    <name type="synonym">Clethrionomys glareolus</name>
    <dbReference type="NCBI Taxonomy" id="447135"/>
    <lineage>
        <taxon>Eukaryota</taxon>
        <taxon>Metazoa</taxon>
        <taxon>Chordata</taxon>
        <taxon>Craniata</taxon>
        <taxon>Vertebrata</taxon>
        <taxon>Euteleostomi</taxon>
        <taxon>Mammalia</taxon>
        <taxon>Eutheria</taxon>
        <taxon>Euarchontoglires</taxon>
        <taxon>Glires</taxon>
        <taxon>Rodentia</taxon>
        <taxon>Myomorpha</taxon>
        <taxon>Muroidea</taxon>
        <taxon>Cricetidae</taxon>
        <taxon>Arvicolinae</taxon>
        <taxon>Myodes</taxon>
    </lineage>
</organism>
<name>A0AAW0GWQ3_MYOGA</name>
<protein>
    <submittedName>
        <fullName evidence="2">Uncharacterized protein</fullName>
    </submittedName>
</protein>
<feature type="region of interest" description="Disordered" evidence="1">
    <location>
        <begin position="1"/>
        <end position="34"/>
    </location>
</feature>
<evidence type="ECO:0000313" key="2">
    <source>
        <dbReference type="EMBL" id="KAK7795273.1"/>
    </source>
</evidence>
<proteinExistence type="predicted"/>
<gene>
    <name evidence="2" type="ORF">U0070_013810</name>
</gene>
<evidence type="ECO:0000256" key="1">
    <source>
        <dbReference type="SAM" id="MobiDB-lite"/>
    </source>
</evidence>
<evidence type="ECO:0000313" key="3">
    <source>
        <dbReference type="Proteomes" id="UP001488838"/>
    </source>
</evidence>
<keyword evidence="3" id="KW-1185">Reference proteome</keyword>